<protein>
    <submittedName>
        <fullName evidence="3">Family 78 glycoside hydrolase catalytic domain</fullName>
    </submittedName>
</protein>
<evidence type="ECO:0000313" key="3">
    <source>
        <dbReference type="EMBL" id="MFC5406247.1"/>
    </source>
</evidence>
<keyword evidence="4" id="KW-1185">Reference proteome</keyword>
<accession>A0ABW0I187</accession>
<dbReference type="Gene3D" id="1.50.10.10">
    <property type="match status" value="1"/>
</dbReference>
<dbReference type="GO" id="GO:0016787">
    <property type="term" value="F:hydrolase activity"/>
    <property type="evidence" value="ECO:0007669"/>
    <property type="project" value="UniProtKB-KW"/>
</dbReference>
<dbReference type="EMBL" id="JBHSMI010000052">
    <property type="protein sequence ID" value="MFC5406247.1"/>
    <property type="molecule type" value="Genomic_DNA"/>
</dbReference>
<feature type="domain" description="Alpha-L-rhamnosidase concanavalin-like" evidence="1">
    <location>
        <begin position="227"/>
        <end position="317"/>
    </location>
</feature>
<organism evidence="3 4">
    <name type="scientific">Cohnella soli</name>
    <dbReference type="NCBI Taxonomy" id="425005"/>
    <lineage>
        <taxon>Bacteria</taxon>
        <taxon>Bacillati</taxon>
        <taxon>Bacillota</taxon>
        <taxon>Bacilli</taxon>
        <taxon>Bacillales</taxon>
        <taxon>Paenibacillaceae</taxon>
        <taxon>Cohnella</taxon>
    </lineage>
</organism>
<keyword evidence="3" id="KW-0378">Hydrolase</keyword>
<dbReference type="InterPro" id="IPR008902">
    <property type="entry name" value="Rhamnosid_concanavalin"/>
</dbReference>
<dbReference type="InterPro" id="IPR012341">
    <property type="entry name" value="6hp_glycosidase-like_sf"/>
</dbReference>
<comment type="caution">
    <text evidence="3">The sequence shown here is derived from an EMBL/GenBank/DDBJ whole genome shotgun (WGS) entry which is preliminary data.</text>
</comment>
<gene>
    <name evidence="3" type="ORF">ACFPOF_26195</name>
</gene>
<dbReference type="Pfam" id="PF05592">
    <property type="entry name" value="Bac_rhamnosid"/>
    <property type="match status" value="1"/>
</dbReference>
<dbReference type="PANTHER" id="PTHR34987:SF4">
    <property type="entry name" value="ALPHA-L-RHAMNOSIDASE C-TERMINAL DOMAIN-CONTAINING PROTEIN"/>
    <property type="match status" value="1"/>
</dbReference>
<dbReference type="RefSeq" id="WP_378138272.1">
    <property type="nucleotide sequence ID" value="NZ_JBHSMI010000052.1"/>
</dbReference>
<proteinExistence type="predicted"/>
<dbReference type="Gene3D" id="2.60.420.10">
    <property type="entry name" value="Maltose phosphorylase, domain 3"/>
    <property type="match status" value="1"/>
</dbReference>
<name>A0ABW0I187_9BACL</name>
<dbReference type="Proteomes" id="UP001596113">
    <property type="component" value="Unassembled WGS sequence"/>
</dbReference>
<reference evidence="4" key="1">
    <citation type="journal article" date="2019" name="Int. J. Syst. Evol. Microbiol.">
        <title>The Global Catalogue of Microorganisms (GCM) 10K type strain sequencing project: providing services to taxonomists for standard genome sequencing and annotation.</title>
        <authorList>
            <consortium name="The Broad Institute Genomics Platform"/>
            <consortium name="The Broad Institute Genome Sequencing Center for Infectious Disease"/>
            <person name="Wu L."/>
            <person name="Ma J."/>
        </authorList>
    </citation>
    <scope>NUCLEOTIDE SEQUENCE [LARGE SCALE GENOMIC DNA]</scope>
    <source>
        <strain evidence="4">CGMCC 1.18575</strain>
    </source>
</reference>
<dbReference type="Gene3D" id="2.60.120.260">
    <property type="entry name" value="Galactose-binding domain-like"/>
    <property type="match status" value="2"/>
</dbReference>
<evidence type="ECO:0000259" key="1">
    <source>
        <dbReference type="Pfam" id="PF05592"/>
    </source>
</evidence>
<sequence length="780" mass="87505">MKNVPCLWHPSPSRSQNVYVAFQSPVVLKEAEDVHLNVFGSSLYRVYWNGEEIAEGPARFSPDHPEYDAHVLNLPAGRHVLSVIVHDYGVHTRILLGGIHPFLQCEAVGRNGPIPLAWKCKELTAFEPIDRRVNGQLGWMESCDTRQLPDLRQAFDGEGWADAHEIASPLGNAAYRPKTVGDCLRLPVAASEIARGTYADRFGYVNDDPPVRFISRALQPQLPADGVWVRYDLGKIGLYRPRIAIDAPPGTVVESGYAESLTDGRVFPVIPLSASTSCHVDRWISKGGPQQMQTFAPRGFRFLEVHIAAAPSAVVSLQAEGVLRTRYGESAGTFQCSDSLLNDIWRMGVETLRACSEDALVDTPTRERGQWIGDAAVIGMELLGVSFGDLELIRRGLQQASYRRRKDGLAAGLCPGQEAYLTTYALYWIDGCFRYSRLTGDGSLLDECYETAERTIDYFFANLKLRGTLPTSGTWDFIDWGHSVAPGDINVSLNLTLLRTLEQMAAWEQASGQPEKAEKRRAQYDTIRRIVAEHYITQDGLLAKSVPVEGASSTEARKAGYHATVLGLLYGLFDDETKPRAVAFIKNHMMDCFPNNPEANRLAHPLANHDRLITPSFSHFSLQALWEAGEADFVLEQYRTCWGWMREQGVTTLLEVFDTRWSHCHAWSGSPTWQLSRYALGLIPEPGEDLYRYRLRFQPGTLDSAYGSVPLLAEKGMVHIEWKRTSSGEWEYALRTDRPIRVSFEGERPITRMVLDDKEIAPDTRFEVQRQLVLEFGELH</sequence>
<dbReference type="SUPFAM" id="SSF48208">
    <property type="entry name" value="Six-hairpin glycosidases"/>
    <property type="match status" value="1"/>
</dbReference>
<dbReference type="PANTHER" id="PTHR34987">
    <property type="entry name" value="C, PUTATIVE (AFU_ORTHOLOGUE AFUA_3G02880)-RELATED"/>
    <property type="match status" value="1"/>
</dbReference>
<evidence type="ECO:0000259" key="2">
    <source>
        <dbReference type="Pfam" id="PF17389"/>
    </source>
</evidence>
<feature type="domain" description="Alpha-L-rhamnosidase six-hairpin glycosidase" evidence="2">
    <location>
        <begin position="330"/>
        <end position="672"/>
    </location>
</feature>
<dbReference type="Pfam" id="PF17389">
    <property type="entry name" value="Bac_rhamnosid6H"/>
    <property type="match status" value="1"/>
</dbReference>
<dbReference type="InterPro" id="IPR008928">
    <property type="entry name" value="6-hairpin_glycosidase_sf"/>
</dbReference>
<dbReference type="InterPro" id="IPR035396">
    <property type="entry name" value="Bac_rhamnosid6H"/>
</dbReference>
<evidence type="ECO:0000313" key="4">
    <source>
        <dbReference type="Proteomes" id="UP001596113"/>
    </source>
</evidence>